<accession>A0A5B7GU28</accession>
<evidence type="ECO:0000313" key="1">
    <source>
        <dbReference type="EMBL" id="MPC62332.1"/>
    </source>
</evidence>
<proteinExistence type="predicted"/>
<protein>
    <submittedName>
        <fullName evidence="1">Uncharacterized protein</fullName>
    </submittedName>
</protein>
<sequence length="84" mass="9389">MRGWKSRIEGETPPKLCLAVECRKPVTIVHIGRYVASSQLQVVLCSIHIRIFRGRGASDSGLVNTLTHEARVHAVARAWHSCRD</sequence>
<organism evidence="1 2">
    <name type="scientific">Portunus trituberculatus</name>
    <name type="common">Swimming crab</name>
    <name type="synonym">Neptunus trituberculatus</name>
    <dbReference type="NCBI Taxonomy" id="210409"/>
    <lineage>
        <taxon>Eukaryota</taxon>
        <taxon>Metazoa</taxon>
        <taxon>Ecdysozoa</taxon>
        <taxon>Arthropoda</taxon>
        <taxon>Crustacea</taxon>
        <taxon>Multicrustacea</taxon>
        <taxon>Malacostraca</taxon>
        <taxon>Eumalacostraca</taxon>
        <taxon>Eucarida</taxon>
        <taxon>Decapoda</taxon>
        <taxon>Pleocyemata</taxon>
        <taxon>Brachyura</taxon>
        <taxon>Eubrachyura</taxon>
        <taxon>Portunoidea</taxon>
        <taxon>Portunidae</taxon>
        <taxon>Portuninae</taxon>
        <taxon>Portunus</taxon>
    </lineage>
</organism>
<name>A0A5B7GU28_PORTR</name>
<dbReference type="AlphaFoldDB" id="A0A5B7GU28"/>
<comment type="caution">
    <text evidence="1">The sequence shown here is derived from an EMBL/GenBank/DDBJ whole genome shotgun (WGS) entry which is preliminary data.</text>
</comment>
<dbReference type="Proteomes" id="UP000324222">
    <property type="component" value="Unassembled WGS sequence"/>
</dbReference>
<gene>
    <name evidence="1" type="ORF">E2C01_056415</name>
</gene>
<keyword evidence="2" id="KW-1185">Reference proteome</keyword>
<reference evidence="1 2" key="1">
    <citation type="submission" date="2019-05" db="EMBL/GenBank/DDBJ databases">
        <title>Another draft genome of Portunus trituberculatus and its Hox gene families provides insights of decapod evolution.</title>
        <authorList>
            <person name="Jeong J.-H."/>
            <person name="Song I."/>
            <person name="Kim S."/>
            <person name="Choi T."/>
            <person name="Kim D."/>
            <person name="Ryu S."/>
            <person name="Kim W."/>
        </authorList>
    </citation>
    <scope>NUCLEOTIDE SEQUENCE [LARGE SCALE GENOMIC DNA]</scope>
    <source>
        <tissue evidence="1">Muscle</tissue>
    </source>
</reference>
<dbReference type="EMBL" id="VSRR010019547">
    <property type="protein sequence ID" value="MPC62332.1"/>
    <property type="molecule type" value="Genomic_DNA"/>
</dbReference>
<evidence type="ECO:0000313" key="2">
    <source>
        <dbReference type="Proteomes" id="UP000324222"/>
    </source>
</evidence>